<dbReference type="GeneID" id="54362555"/>
<name>A0A6J3M786_9PEZI</name>
<organism evidence="2">
    <name type="scientific">Dissoconium aciculare CBS 342.82</name>
    <dbReference type="NCBI Taxonomy" id="1314786"/>
    <lineage>
        <taxon>Eukaryota</taxon>
        <taxon>Fungi</taxon>
        <taxon>Dikarya</taxon>
        <taxon>Ascomycota</taxon>
        <taxon>Pezizomycotina</taxon>
        <taxon>Dothideomycetes</taxon>
        <taxon>Dothideomycetidae</taxon>
        <taxon>Mycosphaerellales</taxon>
        <taxon>Dissoconiaceae</taxon>
        <taxon>Dissoconium</taxon>
    </lineage>
</organism>
<accession>A0A6J3M786</accession>
<evidence type="ECO:0000313" key="2">
    <source>
        <dbReference type="RefSeq" id="XP_033460906.1"/>
    </source>
</evidence>
<dbReference type="Proteomes" id="UP000504637">
    <property type="component" value="Unplaced"/>
</dbReference>
<evidence type="ECO:0000313" key="1">
    <source>
        <dbReference type="Proteomes" id="UP000504637"/>
    </source>
</evidence>
<gene>
    <name evidence="2" type="ORF">K489DRAFT_379874</name>
</gene>
<reference evidence="2" key="3">
    <citation type="submission" date="2025-08" db="UniProtKB">
        <authorList>
            <consortium name="RefSeq"/>
        </authorList>
    </citation>
    <scope>IDENTIFICATION</scope>
    <source>
        <strain evidence="2">CBS 342.82</strain>
    </source>
</reference>
<protein>
    <submittedName>
        <fullName evidence="2">Uncharacterized protein</fullName>
    </submittedName>
</protein>
<proteinExistence type="predicted"/>
<reference evidence="2" key="1">
    <citation type="submission" date="2020-01" db="EMBL/GenBank/DDBJ databases">
        <authorList>
            <consortium name="DOE Joint Genome Institute"/>
            <person name="Haridas S."/>
            <person name="Albert R."/>
            <person name="Binder M."/>
            <person name="Bloem J."/>
            <person name="Labutti K."/>
            <person name="Salamov A."/>
            <person name="Andreopoulos B."/>
            <person name="Baker S.E."/>
            <person name="Barry K."/>
            <person name="Bills G."/>
            <person name="Bluhm B.H."/>
            <person name="Cannon C."/>
            <person name="Castanera R."/>
            <person name="Culley D.E."/>
            <person name="Daum C."/>
            <person name="Ezra D."/>
            <person name="Gonzalez J.B."/>
            <person name="Henrissat B."/>
            <person name="Kuo A."/>
            <person name="Liang C."/>
            <person name="Lipzen A."/>
            <person name="Lutzoni F."/>
            <person name="Magnuson J."/>
            <person name="Mondo S."/>
            <person name="Nolan M."/>
            <person name="Ohm R."/>
            <person name="Pangilinan J."/>
            <person name="Park H.-J."/>
            <person name="Ramirez L."/>
            <person name="Alfaro M."/>
            <person name="Sun H."/>
            <person name="Tritt A."/>
            <person name="Yoshinaga Y."/>
            <person name="Zwiers L.-H."/>
            <person name="Turgeon B.G."/>
            <person name="Goodwin S.B."/>
            <person name="Spatafora J.W."/>
            <person name="Crous P.W."/>
            <person name="Grigoriev I.V."/>
        </authorList>
    </citation>
    <scope>NUCLEOTIDE SEQUENCE</scope>
    <source>
        <strain evidence="2">CBS 342.82</strain>
    </source>
</reference>
<reference evidence="2" key="2">
    <citation type="submission" date="2020-04" db="EMBL/GenBank/DDBJ databases">
        <authorList>
            <consortium name="NCBI Genome Project"/>
        </authorList>
    </citation>
    <scope>NUCLEOTIDE SEQUENCE</scope>
    <source>
        <strain evidence="2">CBS 342.82</strain>
    </source>
</reference>
<sequence>MSRTLEWLLRVVFATGHLQDPSSILGQQHWQSLGPFCASFCPPLPTHLSDPFHVRKYRSYILNGSAQEENSAAISTYVPPPSSRPSPSLMTHRRWADVRFVTHTARPRLGGDRGGREGGWSFGAASLASPPLSGIVSVLRTSTDLSPCLSQYCSNRRSCAAGKAKGSGGGELARLPPWVCITYRVLPRYTVHIWTSLQCYGPSPTAHDIGHTVHSDITETDFRMDLFGGYDICFLRQVAAWLSRILSADFEETGLLFSPTRRKRESALRICGGRRCSFSRVR</sequence>
<dbReference type="AlphaFoldDB" id="A0A6J3M786"/>
<keyword evidence="1" id="KW-1185">Reference proteome</keyword>
<dbReference type="RefSeq" id="XP_033460906.1">
    <property type="nucleotide sequence ID" value="XM_033604755.1"/>
</dbReference>